<proteinExistence type="predicted"/>
<name>A0A1Q6R3Q5_9FIRM</name>
<sequence>MELSYMDYICYLVKQSEIAKPIYSAGLAQKVAERFAMPIKKAAMATAVALKRILDGRLINDFRFYKKGIYYRTKVTPFGELGIDKEAVIADKYLAGDNGYESGLSLLHKWGLTTQIPNEKVIVTNVVAHGARKDKVLGIVTKAPKIAVNKDNKRYLQILDVLELLNRAPVDAEEPYQIIAELIDKLGLSYRMLLALAGEYYNGNTVKQLSKTAIAGGLAA</sequence>
<reference evidence="1 2" key="1">
    <citation type="journal article" date="2016" name="Nat. Biotechnol.">
        <title>Measurement of bacterial replication rates in microbial communities.</title>
        <authorList>
            <person name="Brown C.T."/>
            <person name="Olm M.R."/>
            <person name="Thomas B.C."/>
            <person name="Banfield J.F."/>
        </authorList>
    </citation>
    <scope>NUCLEOTIDE SEQUENCE [LARGE SCALE GENOMIC DNA]</scope>
    <source>
        <strain evidence="1">46_33</strain>
    </source>
</reference>
<evidence type="ECO:0000313" key="2">
    <source>
        <dbReference type="Proteomes" id="UP000186777"/>
    </source>
</evidence>
<dbReference type="RefSeq" id="WP_293829248.1">
    <property type="nucleotide sequence ID" value="NZ_DBGDFH010000045.1"/>
</dbReference>
<comment type="caution">
    <text evidence="1">The sequence shown here is derived from an EMBL/GenBank/DDBJ whole genome shotgun (WGS) entry which is preliminary data.</text>
</comment>
<protein>
    <submittedName>
        <fullName evidence="1">Uncharacterized protein</fullName>
    </submittedName>
</protein>
<dbReference type="AlphaFoldDB" id="A0A1Q6R3Q5"/>
<accession>A0A1Q6R3Q5</accession>
<evidence type="ECO:0000313" key="1">
    <source>
        <dbReference type="EMBL" id="OLA37004.1"/>
    </source>
</evidence>
<organism evidence="1 2">
    <name type="scientific">Phascolarctobacterium succinatutens</name>
    <dbReference type="NCBI Taxonomy" id="626940"/>
    <lineage>
        <taxon>Bacteria</taxon>
        <taxon>Bacillati</taxon>
        <taxon>Bacillota</taxon>
        <taxon>Negativicutes</taxon>
        <taxon>Acidaminococcales</taxon>
        <taxon>Acidaminococcaceae</taxon>
        <taxon>Phascolarctobacterium</taxon>
    </lineage>
</organism>
<dbReference type="EMBL" id="MNTG01000035">
    <property type="protein sequence ID" value="OLA37004.1"/>
    <property type="molecule type" value="Genomic_DNA"/>
</dbReference>
<dbReference type="Proteomes" id="UP000186777">
    <property type="component" value="Unassembled WGS sequence"/>
</dbReference>
<gene>
    <name evidence="1" type="ORF">BHW43_07930</name>
</gene>